<protein>
    <recommendedName>
        <fullName evidence="9">CDP-glycerol glycerophosphotransferase</fullName>
    </recommendedName>
</protein>
<keyword evidence="3" id="KW-1003">Cell membrane</keyword>
<dbReference type="Proteomes" id="UP000326852">
    <property type="component" value="Unassembled WGS sequence"/>
</dbReference>
<dbReference type="AlphaFoldDB" id="A0A5N6MQM4"/>
<dbReference type="EMBL" id="VTFX01000002">
    <property type="protein sequence ID" value="KAD4007147.1"/>
    <property type="molecule type" value="Genomic_DNA"/>
</dbReference>
<organism evidence="7 8">
    <name type="scientific">Arthrobacter yangruifuii</name>
    <dbReference type="NCBI Taxonomy" id="2606616"/>
    <lineage>
        <taxon>Bacteria</taxon>
        <taxon>Bacillati</taxon>
        <taxon>Actinomycetota</taxon>
        <taxon>Actinomycetes</taxon>
        <taxon>Micrococcales</taxon>
        <taxon>Micrococcaceae</taxon>
        <taxon>Arthrobacter</taxon>
    </lineage>
</organism>
<dbReference type="SUPFAM" id="SSF53756">
    <property type="entry name" value="UDP-Glycosyltransferase/glycogen phosphorylase"/>
    <property type="match status" value="1"/>
</dbReference>
<dbReference type="Pfam" id="PF04464">
    <property type="entry name" value="Glyphos_transf"/>
    <property type="match status" value="1"/>
</dbReference>
<gene>
    <name evidence="7" type="ORF">GD627_06170</name>
</gene>
<dbReference type="GO" id="GO:0019350">
    <property type="term" value="P:teichoic acid biosynthetic process"/>
    <property type="evidence" value="ECO:0007669"/>
    <property type="project" value="UniProtKB-KW"/>
</dbReference>
<reference evidence="7 8" key="1">
    <citation type="submission" date="2019-08" db="EMBL/GenBank/DDBJ databases">
        <title>Arthrobacter sp. nov., isolated from plateau pika and Tibetan wild ass.</title>
        <authorList>
            <person name="Ge Y."/>
        </authorList>
    </citation>
    <scope>NUCLEOTIDE SEQUENCE [LARGE SCALE GENOMIC DNA]</scope>
    <source>
        <strain evidence="7 8">785</strain>
    </source>
</reference>
<keyword evidence="6" id="KW-0472">Membrane</keyword>
<evidence type="ECO:0000313" key="7">
    <source>
        <dbReference type="EMBL" id="KAD4007147.1"/>
    </source>
</evidence>
<dbReference type="GO" id="GO:0005886">
    <property type="term" value="C:plasma membrane"/>
    <property type="evidence" value="ECO:0007669"/>
    <property type="project" value="UniProtKB-SubCell"/>
</dbReference>
<evidence type="ECO:0000313" key="8">
    <source>
        <dbReference type="Proteomes" id="UP000326852"/>
    </source>
</evidence>
<evidence type="ECO:0008006" key="9">
    <source>
        <dbReference type="Google" id="ProtNLM"/>
    </source>
</evidence>
<comment type="similarity">
    <text evidence="2">Belongs to the CDP-glycerol glycerophosphotransferase family.</text>
</comment>
<dbReference type="Gene3D" id="3.40.50.11820">
    <property type="match status" value="1"/>
</dbReference>
<evidence type="ECO:0000256" key="4">
    <source>
        <dbReference type="ARBA" id="ARBA00022679"/>
    </source>
</evidence>
<evidence type="ECO:0000256" key="3">
    <source>
        <dbReference type="ARBA" id="ARBA00022475"/>
    </source>
</evidence>
<dbReference type="InterPro" id="IPR007554">
    <property type="entry name" value="Glycerophosphate_synth"/>
</dbReference>
<dbReference type="PANTHER" id="PTHR37316:SF3">
    <property type="entry name" value="TEICHOIC ACID GLYCEROL-PHOSPHATE TRANSFERASE"/>
    <property type="match status" value="1"/>
</dbReference>
<keyword evidence="8" id="KW-1185">Reference proteome</keyword>
<evidence type="ECO:0000256" key="5">
    <source>
        <dbReference type="ARBA" id="ARBA00022944"/>
    </source>
</evidence>
<dbReference type="RefSeq" id="WP_152271813.1">
    <property type="nucleotide sequence ID" value="NZ_VTFX01000002.1"/>
</dbReference>
<proteinExistence type="inferred from homology"/>
<dbReference type="Gene3D" id="3.40.50.12580">
    <property type="match status" value="1"/>
</dbReference>
<evidence type="ECO:0000256" key="2">
    <source>
        <dbReference type="ARBA" id="ARBA00010488"/>
    </source>
</evidence>
<keyword evidence="4" id="KW-0808">Transferase</keyword>
<accession>A0A5N6MQM4</accession>
<dbReference type="GO" id="GO:0047355">
    <property type="term" value="F:CDP-glycerol glycerophosphotransferase activity"/>
    <property type="evidence" value="ECO:0007669"/>
    <property type="project" value="InterPro"/>
</dbReference>
<dbReference type="InterPro" id="IPR051612">
    <property type="entry name" value="Teichoic_Acid_Biosynth"/>
</dbReference>
<dbReference type="InterPro" id="IPR043149">
    <property type="entry name" value="TagF_N"/>
</dbReference>
<evidence type="ECO:0000256" key="1">
    <source>
        <dbReference type="ARBA" id="ARBA00004202"/>
    </source>
</evidence>
<dbReference type="InterPro" id="IPR043148">
    <property type="entry name" value="TagF_C"/>
</dbReference>
<evidence type="ECO:0000256" key="6">
    <source>
        <dbReference type="ARBA" id="ARBA00023136"/>
    </source>
</evidence>
<name>A0A5N6MQM4_9MICC</name>
<keyword evidence="5" id="KW-0777">Teichoic acid biosynthesis</keyword>
<dbReference type="PANTHER" id="PTHR37316">
    <property type="entry name" value="TEICHOIC ACID GLYCEROL-PHOSPHATE PRIMASE"/>
    <property type="match status" value="1"/>
</dbReference>
<sequence length="987" mass="106705">MKSTRWLKRGMKGLLQRAEATAAAGPAPVVDLGEPAPAVWPAPEAVPAPVRDPAALGRWLEELRSHAAVVDSDAPETAARQWYAQRLIELMPHVEALQHSGDEHFALLQKFVSTVVQGTDGQEVLAAVGVHERVMLALTAEGRRSDLLVVLADLQDHGRSYPTAPTTDATAAGQLAAEPGYLPLLPGPVEPGLLSLAPVDLPVTARLTRFEWAGDGILIIGGWAFLPGLDPEECDLDLELRQQGAGAVTALAVRREQDPGIDTAAADRWRSYAAAGFSVSVDTRTLAGLGQPGGAGEWSLQVTLRTGGGFSASDVVRIRDIDRVPRRFPVGPPVSTRTRVIGLMDAAQGLRLKTVRYSCAASICEVEGSTVTVGFADPDDVLPLALYLEAPGESRLEFRRETSGTRFTVDASPLTAAVPAGGKEKRWTLQALLPNGRTEPVGWAGSGTGLADVSDPSAALRAECTGYGYLQLSLRTERVTLSQARTDGAALILEGWVDRLPGSPAPVLPELMLRTARNEVLPSSTCWLDESGRFQTVFPLLQDKWGYGVSALEQGHYRVLRYTGGAATARVPALGHLLTDLPLHFQHELLSLEMVGEGNEQDLVLRVGVPRTTAEQTVLARSRAVAAYSQTAEPVDSGVVLFETFDGKSCSDSGRGISDCLGDRAPELQRFWTVADFSVPVPAGCIPVLRESAAWFRLLATAGYLVNNNNFPHYFRKRPGQFYLQTWHGTPLKRVGADTPIAGTTASYRALIAREAASWDILLTQNEFAAETLAAAFSYWGEPAVFGYPRNDALAAATAFTRRAEARQRLGIADGRQVLLYVPTWRDNGGSANPYLDFETATAGLGEDYVLLYRGHHKFAARRKTTGQNHYVDVTAYPEINDLYLAADLLVTDYSSAMFDFCVTGKPMYFLTPDLTQYRDSERGFYFDFESQAPGPLVVTTEDLVTAILDNAAARTSYAGRYRDFVHRYAPADDGAAAARVVDAVWG</sequence>
<comment type="caution">
    <text evidence="7">The sequence shown here is derived from an EMBL/GenBank/DDBJ whole genome shotgun (WGS) entry which is preliminary data.</text>
</comment>
<comment type="subcellular location">
    <subcellularLocation>
        <location evidence="1">Cell membrane</location>
        <topology evidence="1">Peripheral membrane protein</topology>
    </subcellularLocation>
</comment>